<evidence type="ECO:0000256" key="9">
    <source>
        <dbReference type="ARBA" id="ARBA00023316"/>
    </source>
</evidence>
<evidence type="ECO:0000256" key="10">
    <source>
        <dbReference type="SAM" id="Phobius"/>
    </source>
</evidence>
<dbReference type="InterPro" id="IPR050515">
    <property type="entry name" value="Beta-lactam/transpept"/>
</dbReference>
<evidence type="ECO:0000259" key="11">
    <source>
        <dbReference type="Pfam" id="PF00905"/>
    </source>
</evidence>
<reference evidence="13 14" key="1">
    <citation type="submission" date="2017-09" db="EMBL/GenBank/DDBJ databases">
        <title>Depth-based differentiation of microbial function through sediment-hosted aquifers and enrichment of novel symbionts in the deep terrestrial subsurface.</title>
        <authorList>
            <person name="Probst A.J."/>
            <person name="Ladd B."/>
            <person name="Jarett J.K."/>
            <person name="Geller-Mcgrath D.E."/>
            <person name="Sieber C.M."/>
            <person name="Emerson J.B."/>
            <person name="Anantharaman K."/>
            <person name="Thomas B.C."/>
            <person name="Malmstrom R."/>
            <person name="Stieglmeier M."/>
            <person name="Klingl A."/>
            <person name="Woyke T."/>
            <person name="Ryan C.M."/>
            <person name="Banfield J.F."/>
        </authorList>
    </citation>
    <scope>NUCLEOTIDE SEQUENCE [LARGE SCALE GENOMIC DNA]</scope>
    <source>
        <strain evidence="13">CG23_combo_of_CG06-09_8_20_14_all_37_13</strain>
    </source>
</reference>
<dbReference type="Proteomes" id="UP000231480">
    <property type="component" value="Unassembled WGS sequence"/>
</dbReference>
<evidence type="ECO:0000313" key="14">
    <source>
        <dbReference type="Proteomes" id="UP000231480"/>
    </source>
</evidence>
<dbReference type="GO" id="GO:0005886">
    <property type="term" value="C:plasma membrane"/>
    <property type="evidence" value="ECO:0007669"/>
    <property type="project" value="TreeGrafter"/>
</dbReference>
<keyword evidence="4 10" id="KW-0812">Transmembrane</keyword>
<feature type="transmembrane region" description="Helical" evidence="10">
    <location>
        <begin position="30"/>
        <end position="50"/>
    </location>
</feature>
<feature type="domain" description="Penicillin-binding protein transpeptidase" evidence="11">
    <location>
        <begin position="189"/>
        <end position="484"/>
    </location>
</feature>
<evidence type="ECO:0000256" key="2">
    <source>
        <dbReference type="ARBA" id="ARBA00004236"/>
    </source>
</evidence>
<keyword evidence="6" id="KW-0573">Peptidoglycan synthesis</keyword>
<dbReference type="AlphaFoldDB" id="A0A2G9YDB1"/>
<dbReference type="InterPro" id="IPR005311">
    <property type="entry name" value="PBP_dimer"/>
</dbReference>
<dbReference type="GO" id="GO:0008800">
    <property type="term" value="F:beta-lactamase activity"/>
    <property type="evidence" value="ECO:0007669"/>
    <property type="project" value="UniProtKB-EC"/>
</dbReference>
<dbReference type="GO" id="GO:0071555">
    <property type="term" value="P:cell wall organization"/>
    <property type="evidence" value="ECO:0007669"/>
    <property type="project" value="TreeGrafter"/>
</dbReference>
<dbReference type="Gene3D" id="3.40.710.10">
    <property type="entry name" value="DD-peptidase/beta-lactamase superfamily"/>
    <property type="match status" value="1"/>
</dbReference>
<keyword evidence="9" id="KW-0961">Cell wall biogenesis/degradation</keyword>
<dbReference type="SUPFAM" id="SSF56519">
    <property type="entry name" value="Penicillin binding protein dimerisation domain"/>
    <property type="match status" value="1"/>
</dbReference>
<accession>A0A2G9YDB1</accession>
<evidence type="ECO:0000256" key="6">
    <source>
        <dbReference type="ARBA" id="ARBA00022984"/>
    </source>
</evidence>
<gene>
    <name evidence="13" type="ORF">COX44_01355</name>
</gene>
<dbReference type="InterPro" id="IPR001460">
    <property type="entry name" value="PCN-bd_Tpept"/>
</dbReference>
<feature type="domain" description="Penicillin-binding protein dimerisation" evidence="12">
    <location>
        <begin position="93"/>
        <end position="150"/>
    </location>
</feature>
<proteinExistence type="predicted"/>
<dbReference type="SUPFAM" id="SSF56601">
    <property type="entry name" value="beta-lactamase/transpeptidase-like"/>
    <property type="match status" value="1"/>
</dbReference>
<evidence type="ECO:0000256" key="8">
    <source>
        <dbReference type="ARBA" id="ARBA00023136"/>
    </source>
</evidence>
<dbReference type="InterPro" id="IPR036138">
    <property type="entry name" value="PBP_dimer_sf"/>
</dbReference>
<organism evidence="13 14">
    <name type="scientific">Candidatus Portnoybacteria bacterium CG23_combo_of_CG06-09_8_20_14_all_37_13</name>
    <dbReference type="NCBI Taxonomy" id="1974819"/>
    <lineage>
        <taxon>Bacteria</taxon>
        <taxon>Candidatus Portnoyibacteriota</taxon>
    </lineage>
</organism>
<dbReference type="PANTHER" id="PTHR30627:SF2">
    <property type="entry name" value="PEPTIDOGLYCAN D,D-TRANSPEPTIDASE MRDA"/>
    <property type="match status" value="1"/>
</dbReference>
<evidence type="ECO:0008006" key="15">
    <source>
        <dbReference type="Google" id="ProtNLM"/>
    </source>
</evidence>
<dbReference type="Pfam" id="PF03717">
    <property type="entry name" value="PBP_dimer"/>
    <property type="match status" value="1"/>
</dbReference>
<evidence type="ECO:0000256" key="7">
    <source>
        <dbReference type="ARBA" id="ARBA00022989"/>
    </source>
</evidence>
<dbReference type="InterPro" id="IPR012338">
    <property type="entry name" value="Beta-lactam/transpept-like"/>
</dbReference>
<keyword evidence="5" id="KW-0133">Cell shape</keyword>
<evidence type="ECO:0000259" key="12">
    <source>
        <dbReference type="Pfam" id="PF03717"/>
    </source>
</evidence>
<dbReference type="GO" id="GO:0008658">
    <property type="term" value="F:penicillin binding"/>
    <property type="evidence" value="ECO:0007669"/>
    <property type="project" value="InterPro"/>
</dbReference>
<dbReference type="Pfam" id="PF00905">
    <property type="entry name" value="Transpeptidase"/>
    <property type="match status" value="1"/>
</dbReference>
<evidence type="ECO:0000313" key="13">
    <source>
        <dbReference type="EMBL" id="PIP17172.1"/>
    </source>
</evidence>
<evidence type="ECO:0000256" key="4">
    <source>
        <dbReference type="ARBA" id="ARBA00022692"/>
    </source>
</evidence>
<keyword evidence="3" id="KW-1003">Cell membrane</keyword>
<name>A0A2G9YDB1_9BACT</name>
<protein>
    <recommendedName>
        <fullName evidence="15">Penicillin-binding protein 2</fullName>
    </recommendedName>
</protein>
<evidence type="ECO:0000256" key="5">
    <source>
        <dbReference type="ARBA" id="ARBA00022960"/>
    </source>
</evidence>
<evidence type="ECO:0000256" key="1">
    <source>
        <dbReference type="ARBA" id="ARBA00004167"/>
    </source>
</evidence>
<dbReference type="GO" id="GO:0046677">
    <property type="term" value="P:response to antibiotic"/>
    <property type="evidence" value="ECO:0007669"/>
    <property type="project" value="UniProtKB-KW"/>
</dbReference>
<evidence type="ECO:0000256" key="3">
    <source>
        <dbReference type="ARBA" id="ARBA00022475"/>
    </source>
</evidence>
<dbReference type="PANTHER" id="PTHR30627">
    <property type="entry name" value="PEPTIDOGLYCAN D,D-TRANSPEPTIDASE"/>
    <property type="match status" value="1"/>
</dbReference>
<keyword evidence="7 10" id="KW-1133">Transmembrane helix</keyword>
<sequence>MHSSLEIEEIFLDKEKELEIEKPLNRKRLLFLYLFIFFCLSALLAKVSYLQIVKGEYYQKTAEENRIRIKSIPGLRGIIYDAKGRQLVNNALSAKEKLVRQYIDGPISAHIIGYVNSENKGQTGLEMIYENYLKGQDGKKRIEVDSLGKNHRIIASQEPQFGNNLILNLDFDLQKKLYQTLPETPSAGIILDSKTGGILALASKPSFDNNLFSQGISETDYQNLIQDQQKPLFNRVISGQYPPGSTIKPLIAAAALEENLIDPWQEITDLPYLQIRNQYNPEIIYKFPDWKDHGRVNMIKAIKESCNIYFYQVGEKLGWRNFQKYAKLFNLGNTLGIDLPNEAHGYTPKDGWLGDLYHTVIGQGDLTATVLQVASYTAAIANNGKLYQPQIVDKIIDSDNNLIKDILPKILKSNFLKEENLKIIQQGMDQGLEHGKTGTAQFGPDKKKYHAWYTSYKENLVITILVEQGTSGQQTALPIAREIYTWYDSNQ</sequence>
<dbReference type="EMBL" id="PCRH01000030">
    <property type="protein sequence ID" value="PIP17172.1"/>
    <property type="molecule type" value="Genomic_DNA"/>
</dbReference>
<comment type="subcellular location">
    <subcellularLocation>
        <location evidence="2">Cell membrane</location>
    </subcellularLocation>
    <subcellularLocation>
        <location evidence="1">Membrane</location>
        <topology evidence="1">Single-pass membrane protein</topology>
    </subcellularLocation>
</comment>
<keyword evidence="8 10" id="KW-0472">Membrane</keyword>
<dbReference type="Gene3D" id="3.90.1310.10">
    <property type="entry name" value="Penicillin-binding protein 2a (Domain 2)"/>
    <property type="match status" value="1"/>
</dbReference>
<comment type="caution">
    <text evidence="13">The sequence shown here is derived from an EMBL/GenBank/DDBJ whole genome shotgun (WGS) entry which is preliminary data.</text>
</comment>